<dbReference type="SUPFAM" id="SSF57701">
    <property type="entry name" value="Zn2/Cys6 DNA-binding domain"/>
    <property type="match status" value="1"/>
</dbReference>
<name>A0ABR4PNJ9_9HELO</name>
<feature type="region of interest" description="Disordered" evidence="4">
    <location>
        <begin position="139"/>
        <end position="184"/>
    </location>
</feature>
<dbReference type="InterPro" id="IPR036864">
    <property type="entry name" value="Zn2-C6_fun-type_DNA-bd_sf"/>
</dbReference>
<accession>A0ABR4PNJ9</accession>
<dbReference type="Pfam" id="PF04082">
    <property type="entry name" value="Fungal_trans"/>
    <property type="match status" value="1"/>
</dbReference>
<dbReference type="CDD" id="cd12148">
    <property type="entry name" value="fungal_TF_MHR"/>
    <property type="match status" value="1"/>
</dbReference>
<keyword evidence="2" id="KW-0479">Metal-binding</keyword>
<evidence type="ECO:0000256" key="2">
    <source>
        <dbReference type="ARBA" id="ARBA00022723"/>
    </source>
</evidence>
<feature type="compositionally biased region" description="Polar residues" evidence="4">
    <location>
        <begin position="146"/>
        <end position="158"/>
    </location>
</feature>
<feature type="compositionally biased region" description="Polar residues" evidence="4">
    <location>
        <begin position="90"/>
        <end position="99"/>
    </location>
</feature>
<dbReference type="SMART" id="SM00066">
    <property type="entry name" value="GAL4"/>
    <property type="match status" value="1"/>
</dbReference>
<dbReference type="InterPro" id="IPR050613">
    <property type="entry name" value="Sec_Metabolite_Reg"/>
</dbReference>
<feature type="domain" description="Zn(2)-C6 fungal-type" evidence="5">
    <location>
        <begin position="61"/>
        <end position="91"/>
    </location>
</feature>
<protein>
    <submittedName>
        <fullName evidence="6">Fungal specific transcription factor domain-containing protein</fullName>
    </submittedName>
</protein>
<dbReference type="InterPro" id="IPR001138">
    <property type="entry name" value="Zn2Cys6_DnaBD"/>
</dbReference>
<dbReference type="Pfam" id="PF00172">
    <property type="entry name" value="Zn_clus"/>
    <property type="match status" value="1"/>
</dbReference>
<evidence type="ECO:0000256" key="3">
    <source>
        <dbReference type="ARBA" id="ARBA00023242"/>
    </source>
</evidence>
<evidence type="ECO:0000256" key="4">
    <source>
        <dbReference type="SAM" id="MobiDB-lite"/>
    </source>
</evidence>
<keyword evidence="7" id="KW-1185">Reference proteome</keyword>
<dbReference type="PANTHER" id="PTHR31001">
    <property type="entry name" value="UNCHARACTERIZED TRANSCRIPTIONAL REGULATORY PROTEIN"/>
    <property type="match status" value="1"/>
</dbReference>
<dbReference type="Gene3D" id="4.10.240.10">
    <property type="entry name" value="Zn(2)-C6 fungal-type DNA-binding domain"/>
    <property type="match status" value="1"/>
</dbReference>
<evidence type="ECO:0000259" key="5">
    <source>
        <dbReference type="PROSITE" id="PS50048"/>
    </source>
</evidence>
<dbReference type="PROSITE" id="PS50048">
    <property type="entry name" value="ZN2_CY6_FUNGAL_2"/>
    <property type="match status" value="1"/>
</dbReference>
<reference evidence="6 7" key="1">
    <citation type="submission" date="2024-06" db="EMBL/GenBank/DDBJ databases">
        <title>Complete genome of Phlyctema vagabunda strain 19-DSS-EL-015.</title>
        <authorList>
            <person name="Fiorenzani C."/>
        </authorList>
    </citation>
    <scope>NUCLEOTIDE SEQUENCE [LARGE SCALE GENOMIC DNA]</scope>
    <source>
        <strain evidence="6 7">19-DSS-EL-015</strain>
    </source>
</reference>
<dbReference type="InterPro" id="IPR007219">
    <property type="entry name" value="XnlR_reg_dom"/>
</dbReference>
<dbReference type="EMBL" id="JBFCZG010000003">
    <property type="protein sequence ID" value="KAL3424905.1"/>
    <property type="molecule type" value="Genomic_DNA"/>
</dbReference>
<feature type="region of interest" description="Disordered" evidence="4">
    <location>
        <begin position="84"/>
        <end position="107"/>
    </location>
</feature>
<keyword evidence="3" id="KW-0539">Nucleus</keyword>
<sequence length="845" mass="93987">MDSNHEPGSFSCEGHVETILENESDNHHNFWADSGNGGCSTGKRSVSRRATTKLTGSASHNCLACYQKKTKCDRKAEGCANCSRSGVDCTYSSQKSSGPQKRGPYNKDIVRRNLELEQKITALQSTVEKLGSLLEKGKHEPVQGGIISQRNLSPGQRTMTEESVHSSTTPSRANGNKEGDGDHLLNNSISSLDYTTQRSLPSISWDDFVGKFDENISGSGGSNGARTSRDSSESSSPYFPHKDLPSSSAIKSHASLHPSAQLIREYWGIFKSKVDPLLKILHIPTIERYLLDGTGIPEEAAVGMDAVMFSIYHAAIINSPAQSGDGVVEDRGASLSKYSGAIRRILANQDTLTSSGVLPLQALVIYLYHVQPEGAQSEYLWIGTALRMAHFYGVDRDGKTLHKSPFETEMLRRLWWNIYRLERRFSEDYISHPFASEPQFDTLLPSNLNDSDISPDDTEFAISKPGRTDMTFCLVDFKISALTFNIMKQNPSKGLIAQRRRADMVREFMKKLTEEHLQYCDPENDFDFMIIAYSKLSLSRIWLLAHHPSQSCLDRILTDILPVETSIEHQRPVRNILPLALEAFEYSQILPAEPRMEPWAWFWKASRNMHKYLEFYLLAEICYRPSNILTERAWKVLGEAANRPQPFTTTTGSSAGPLDVMLSKLRTRASELRLKEKSGSSPYQPPIVSAPRETPILEPLELSNLPPFFGNGGKATLYAGTITPPITSTFAVESLGTRYPFHPIDLLTPEEMPRVTEAPSSADNMGTTSADLSQLPLAITNDVDAFNTDCGMMSEFLTSDNLRQDLSDAHLGIPPWFQFSDAMTGVGNEEQIEAGWDEIMKGLTQ</sequence>
<comment type="caution">
    <text evidence="6">The sequence shown here is derived from an EMBL/GenBank/DDBJ whole genome shotgun (WGS) entry which is preliminary data.</text>
</comment>
<organism evidence="6 7">
    <name type="scientific">Phlyctema vagabunda</name>
    <dbReference type="NCBI Taxonomy" id="108571"/>
    <lineage>
        <taxon>Eukaryota</taxon>
        <taxon>Fungi</taxon>
        <taxon>Dikarya</taxon>
        <taxon>Ascomycota</taxon>
        <taxon>Pezizomycotina</taxon>
        <taxon>Leotiomycetes</taxon>
        <taxon>Helotiales</taxon>
        <taxon>Dermateaceae</taxon>
        <taxon>Phlyctema</taxon>
    </lineage>
</organism>
<comment type="subcellular location">
    <subcellularLocation>
        <location evidence="1">Nucleus</location>
    </subcellularLocation>
</comment>
<dbReference type="CDD" id="cd00067">
    <property type="entry name" value="GAL4"/>
    <property type="match status" value="1"/>
</dbReference>
<feature type="region of interest" description="Disordered" evidence="4">
    <location>
        <begin position="216"/>
        <end position="250"/>
    </location>
</feature>
<evidence type="ECO:0000313" key="6">
    <source>
        <dbReference type="EMBL" id="KAL3424905.1"/>
    </source>
</evidence>
<gene>
    <name evidence="6" type="ORF">PVAG01_04186</name>
</gene>
<feature type="compositionally biased region" description="Polar residues" evidence="4">
    <location>
        <begin position="165"/>
        <end position="174"/>
    </location>
</feature>
<dbReference type="SMART" id="SM00906">
    <property type="entry name" value="Fungal_trans"/>
    <property type="match status" value="1"/>
</dbReference>
<dbReference type="PANTHER" id="PTHR31001:SF50">
    <property type="entry name" value="ZN(II)2CYS6 TRANSCRIPTION FACTOR (EUROFUNG)"/>
    <property type="match status" value="1"/>
</dbReference>
<proteinExistence type="predicted"/>
<evidence type="ECO:0000256" key="1">
    <source>
        <dbReference type="ARBA" id="ARBA00004123"/>
    </source>
</evidence>
<dbReference type="Proteomes" id="UP001629113">
    <property type="component" value="Unassembled WGS sequence"/>
</dbReference>
<evidence type="ECO:0000313" key="7">
    <source>
        <dbReference type="Proteomes" id="UP001629113"/>
    </source>
</evidence>